<reference evidence="1 2" key="1">
    <citation type="submission" date="2009-01" db="EMBL/GenBank/DDBJ databases">
        <authorList>
            <person name="Qin X."/>
            <person name="Bachman B."/>
            <person name="Battles P."/>
            <person name="Bell A."/>
            <person name="Bess C."/>
            <person name="Bickham C."/>
            <person name="Chaboub L."/>
            <person name="Chen D."/>
            <person name="Coyle M."/>
            <person name="Deiros D.R."/>
            <person name="Dinh H."/>
            <person name="Forbes L."/>
            <person name="Fowler G."/>
            <person name="Francisco L."/>
            <person name="Fu Q."/>
            <person name="Gubbala S."/>
            <person name="Hale W."/>
            <person name="Han Y."/>
            <person name="Hemphill L."/>
            <person name="Highlander S.K."/>
            <person name="Hirani K."/>
            <person name="Hogues M."/>
            <person name="Jackson L."/>
            <person name="Jakkamsetti A."/>
            <person name="Javaid M."/>
            <person name="Jiang H."/>
            <person name="Korchina V."/>
            <person name="Kovar C."/>
            <person name="Lara F."/>
            <person name="Lee S."/>
            <person name="Mata R."/>
            <person name="Mathew T."/>
            <person name="Moen C."/>
            <person name="Morales K."/>
            <person name="Munidasa M."/>
            <person name="Nazareth L."/>
            <person name="Ngo R."/>
            <person name="Nguyen L."/>
            <person name="Okwuonu G."/>
            <person name="Ongeri F."/>
            <person name="Patil S."/>
            <person name="Petrosino J."/>
            <person name="Pham C."/>
            <person name="Pham P."/>
            <person name="Pu L.-L."/>
            <person name="Puazo M."/>
            <person name="Raj R."/>
            <person name="Reid J."/>
            <person name="Rouhana J."/>
            <person name="Saada N."/>
            <person name="Shang Y."/>
            <person name="Simmons D."/>
            <person name="Thornton R."/>
            <person name="Warren J."/>
            <person name="Weissenberger G."/>
            <person name="Zhang J."/>
            <person name="Zhang L."/>
            <person name="Zhou C."/>
            <person name="Zhu D."/>
            <person name="Muzny D."/>
            <person name="Worley K."/>
            <person name="Gibbs R."/>
        </authorList>
    </citation>
    <scope>NUCLEOTIDE SEQUENCE [LARGE SCALE GENOMIC DNA]</scope>
    <source>
        <strain evidence="1 2">DSM 16047</strain>
    </source>
</reference>
<evidence type="ECO:0000313" key="2">
    <source>
        <dbReference type="Proteomes" id="UP000005583"/>
    </source>
</evidence>
<keyword evidence="2" id="KW-1185">Reference proteome</keyword>
<proteinExistence type="predicted"/>
<accession>C2ELP0</accession>
<dbReference type="Proteomes" id="UP000005583">
    <property type="component" value="Unassembled WGS sequence"/>
</dbReference>
<dbReference type="AlphaFoldDB" id="C2ELP0"/>
<organism evidence="1 2">
    <name type="scientific">Lactobacillus ultunensis DSM 16047</name>
    <dbReference type="NCBI Taxonomy" id="525365"/>
    <lineage>
        <taxon>Bacteria</taxon>
        <taxon>Bacillati</taxon>
        <taxon>Bacillota</taxon>
        <taxon>Bacilli</taxon>
        <taxon>Lactobacillales</taxon>
        <taxon>Lactobacillaceae</taxon>
        <taxon>Lactobacillus</taxon>
    </lineage>
</organism>
<name>C2ELP0_9LACO</name>
<dbReference type="STRING" id="525365.HMPREF0548_0586"/>
<protein>
    <submittedName>
        <fullName evidence="1">Uncharacterized protein</fullName>
    </submittedName>
</protein>
<evidence type="ECO:0000313" key="1">
    <source>
        <dbReference type="EMBL" id="EEJ72535.1"/>
    </source>
</evidence>
<sequence>MKIQYLERTHNMTDSTKKNCQSQIIKKLNSHAIPLQVNKNGVLVFPKNTPSDVKEWIKNG</sequence>
<comment type="caution">
    <text evidence="1">The sequence shown here is derived from an EMBL/GenBank/DDBJ whole genome shotgun (WGS) entry which is preliminary data.</text>
</comment>
<gene>
    <name evidence="1" type="ORF">HMPREF0548_0586</name>
</gene>
<dbReference type="HOGENOM" id="CLU_2935872_0_0_9"/>
<dbReference type="EMBL" id="ACGU01000034">
    <property type="protein sequence ID" value="EEJ72535.1"/>
    <property type="molecule type" value="Genomic_DNA"/>
</dbReference>